<dbReference type="InterPro" id="IPR027539">
    <property type="entry name" value="Mdm10"/>
</dbReference>
<evidence type="ECO:0000256" key="7">
    <source>
        <dbReference type="SAM" id="Coils"/>
    </source>
</evidence>
<dbReference type="GO" id="GO:1990456">
    <property type="term" value="P:mitochondrion-endoplasmic reticulum membrane tethering"/>
    <property type="evidence" value="ECO:0007669"/>
    <property type="project" value="UniProtKB-UniRule"/>
</dbReference>
<feature type="compositionally biased region" description="Basic and acidic residues" evidence="8">
    <location>
        <begin position="85"/>
        <end position="95"/>
    </location>
</feature>
<dbReference type="PANTHER" id="PTHR28035:SF1">
    <property type="entry name" value="MITOCHONDRIAL DISTRIBUTION AND MORPHOLOGY PROTEIN 10"/>
    <property type="match status" value="1"/>
</dbReference>
<dbReference type="Proteomes" id="UP000044602">
    <property type="component" value="Unassembled WGS sequence"/>
</dbReference>
<dbReference type="STRING" id="100787.A0A0G4LXR5"/>
<comment type="function">
    <text evidence="6">Component of the ERMES/MDM complex, which serves as a molecular tether to connect the endoplasmic reticulum and mitochondria. Components of this complex are involved in the control of mitochondrial shape and protein biogenesis and may function in phospholipid exchange. MDM10 is involved in the late assembly steps of the general translocase of the mitochondrial outer membrane (TOM complex). Functions in the TOM40-specific route of the assembly of outer membrane beta-barrel proteins, including the association of TOM40 with the receptor TOM22 and small TOM proteins. Can associate with the SAM(core) complex as well as the MDM12-MMM1 complex, both involved in late steps of the major beta-barrel assembly pathway, that is responsible for biogenesis of all outer membrane beta-barrel proteins. May act as a switch that shuttles between both complexes and channels precursor proteins into the TOM40-specific pathway. Plays a role in mitochondrial morphology and in the inheritance of mitochondria.</text>
</comment>
<protein>
    <recommendedName>
        <fullName evidence="6">Mitochondrial distribution and morphology protein 10</fullName>
    </recommendedName>
    <alternativeName>
        <fullName evidence="6">Mitochondrial inheritance component MDM10</fullName>
    </alternativeName>
</protein>
<feature type="compositionally biased region" description="Basic and acidic residues" evidence="8">
    <location>
        <begin position="556"/>
        <end position="568"/>
    </location>
</feature>
<feature type="region of interest" description="Disordered" evidence="8">
    <location>
        <begin position="556"/>
        <end position="577"/>
    </location>
</feature>
<name>A0A0G4LXR5_VERLO</name>
<dbReference type="AlphaFoldDB" id="A0A0G4LXR5"/>
<accession>A0A0G4LXR5</accession>
<keyword evidence="10" id="KW-1185">Reference proteome</keyword>
<dbReference type="GO" id="GO:0051654">
    <property type="term" value="P:establishment of mitochondrion localization"/>
    <property type="evidence" value="ECO:0007669"/>
    <property type="project" value="TreeGrafter"/>
</dbReference>
<evidence type="ECO:0000256" key="4">
    <source>
        <dbReference type="ARBA" id="ARBA00023128"/>
    </source>
</evidence>
<evidence type="ECO:0000313" key="9">
    <source>
        <dbReference type="EMBL" id="CRK26883.1"/>
    </source>
</evidence>
<comment type="similarity">
    <text evidence="6">Belongs to the MDM10 family.</text>
</comment>
<comment type="domain">
    <text evidence="6">Lacks alpha-helical transmembrane segments, suggesting that it resides in the membrane via beta-sheet conformations similar to those predicted for other outer membrane proteins and porin.</text>
</comment>
<feature type="compositionally biased region" description="Polar residues" evidence="8">
    <location>
        <begin position="74"/>
        <end position="83"/>
    </location>
</feature>
<comment type="subcellular location">
    <subcellularLocation>
        <location evidence="6">Mitochondrion outer membrane</location>
        <topology evidence="6">Multi-pass membrane protein</topology>
    </subcellularLocation>
    <text evidence="6">The ERMES/MDM complex localizes to a few discrete foci (around 10 per single cell), that represent mitochondria-endoplasmic reticulum junctions. These foci are often found next to mtDNA nucleoids.</text>
</comment>
<feature type="region of interest" description="Disordered" evidence="8">
    <location>
        <begin position="363"/>
        <end position="396"/>
    </location>
</feature>
<dbReference type="GO" id="GO:0045040">
    <property type="term" value="P:protein insertion into mitochondrial outer membrane"/>
    <property type="evidence" value="ECO:0007669"/>
    <property type="project" value="UniProtKB-UniRule"/>
</dbReference>
<dbReference type="Pfam" id="PF12519">
    <property type="entry name" value="MDM10"/>
    <property type="match status" value="2"/>
</dbReference>
<comment type="subunit">
    <text evidence="6">Component of the ER-mitochondria encounter structure (ERMES) or MDM complex, composed of MMM1, MDM10, MDM12 and MDM34. Associates with the mitochondrial outer membrane sorting assembly machinery SAM(core) complex.</text>
</comment>
<organism evidence="9 10">
    <name type="scientific">Verticillium longisporum</name>
    <name type="common">Verticillium dahliae var. longisporum</name>
    <dbReference type="NCBI Taxonomy" id="100787"/>
    <lineage>
        <taxon>Eukaryota</taxon>
        <taxon>Fungi</taxon>
        <taxon>Dikarya</taxon>
        <taxon>Ascomycota</taxon>
        <taxon>Pezizomycotina</taxon>
        <taxon>Sordariomycetes</taxon>
        <taxon>Hypocreomycetidae</taxon>
        <taxon>Glomerellales</taxon>
        <taxon>Plectosphaerellaceae</taxon>
        <taxon>Verticillium</taxon>
    </lineage>
</organism>
<keyword evidence="1 6" id="KW-1134">Transmembrane beta strand</keyword>
<feature type="coiled-coil region" evidence="7">
    <location>
        <begin position="199"/>
        <end position="233"/>
    </location>
</feature>
<dbReference type="GO" id="GO:0015914">
    <property type="term" value="P:phospholipid transport"/>
    <property type="evidence" value="ECO:0007669"/>
    <property type="project" value="TreeGrafter"/>
</dbReference>
<sequence>MAIGPIKAYFLAVIGMTLSNMAETLEPACGASLGVAAAEARVPSMNQMPIRGDAAHQQDEAEEPMHKPHDDRQQQQPLYTSETPAGEREPADKPVGRGGMHHLRMRAEKVACETESQWARLLRDVCSLLRDLSSMVCPLMPSKAFVWTIGILYLIARTPEAMAMFLSYLAVVIVERRLLFDFQGRYLGMEQAHRRAKVVLDLQSRMETAEKEAKESQEKVRILEMKLDRLRRIDGTTETGTQRRPKMREFMDYVRGAFYEATGWNRESSYSSLNSTADGMTPPLPLDHALVIKRISPALQLQLSAVSGHYLRSGGTLLGLAHYDVGRYAVEGLASSDGGLLGLRGIYNFGGDAEETDAGGHLHAVTSTNTPATGSSSSSSSSSSGGGGGSSCSKDDAARERIYGRFSTGGEIYYGTLNKSGGMSVGARFATLPSHQGTPLTTTLTINPLMGNISATYAVMAGRHCSVATRFGFNVYSYESDWAVGLELWRKRVVRAAMDPALSAERLVRERSFRAKMEWRADDPLSPPEPVLVPVAKPARDGPRERSFEAKLAWRLDDDDPNNNHDGSKWGTKTTPQDDEYTGVIKARLDQNLRIGILWEGRAKSLLFSLGSGIDLRSLDSPFRTVGAEIQFSS</sequence>
<dbReference type="EMBL" id="CVQH01020306">
    <property type="protein sequence ID" value="CRK26883.1"/>
    <property type="molecule type" value="Genomic_DNA"/>
</dbReference>
<feature type="compositionally biased region" description="Basic and acidic residues" evidence="8">
    <location>
        <begin position="53"/>
        <end position="73"/>
    </location>
</feature>
<dbReference type="GO" id="GO:0032865">
    <property type="term" value="C:ERMES complex"/>
    <property type="evidence" value="ECO:0007669"/>
    <property type="project" value="UniProtKB-UniRule"/>
</dbReference>
<proteinExistence type="inferred from homology"/>
<feature type="compositionally biased region" description="Low complexity" evidence="8">
    <location>
        <begin position="374"/>
        <end position="383"/>
    </location>
</feature>
<keyword evidence="4 6" id="KW-0496">Mitochondrion</keyword>
<evidence type="ECO:0000256" key="6">
    <source>
        <dbReference type="HAMAP-Rule" id="MF_03102"/>
    </source>
</evidence>
<dbReference type="GO" id="GO:0070096">
    <property type="term" value="P:mitochondrial outer membrane translocase complex assembly"/>
    <property type="evidence" value="ECO:0007669"/>
    <property type="project" value="UniProtKB-UniRule"/>
</dbReference>
<gene>
    <name evidence="6" type="primary">MDM10</name>
    <name evidence="9" type="ORF">BN1708_000669</name>
</gene>
<dbReference type="GO" id="GO:0001401">
    <property type="term" value="C:SAM complex"/>
    <property type="evidence" value="ECO:0007669"/>
    <property type="project" value="TreeGrafter"/>
</dbReference>
<dbReference type="HAMAP" id="MF_03102">
    <property type="entry name" value="Mdm10"/>
    <property type="match status" value="1"/>
</dbReference>
<keyword evidence="5 6" id="KW-0472">Membrane</keyword>
<keyword evidence="7" id="KW-0175">Coiled coil</keyword>
<evidence type="ECO:0000256" key="2">
    <source>
        <dbReference type="ARBA" id="ARBA00022692"/>
    </source>
</evidence>
<feature type="region of interest" description="Disordered" evidence="8">
    <location>
        <begin position="52"/>
        <end position="99"/>
    </location>
</feature>
<dbReference type="PANTHER" id="PTHR28035">
    <property type="entry name" value="MITOCHONDRIAL DISTRIBUTION AND MORPHOLOGY PROTEIN 10"/>
    <property type="match status" value="1"/>
</dbReference>
<evidence type="ECO:0000256" key="8">
    <source>
        <dbReference type="SAM" id="MobiDB-lite"/>
    </source>
</evidence>
<keyword evidence="3 6" id="KW-1000">Mitochondrion outer membrane</keyword>
<evidence type="ECO:0000256" key="5">
    <source>
        <dbReference type="ARBA" id="ARBA00023136"/>
    </source>
</evidence>
<evidence type="ECO:0000313" key="10">
    <source>
        <dbReference type="Proteomes" id="UP000044602"/>
    </source>
</evidence>
<evidence type="ECO:0000256" key="3">
    <source>
        <dbReference type="ARBA" id="ARBA00022787"/>
    </source>
</evidence>
<keyword evidence="2 6" id="KW-0812">Transmembrane</keyword>
<evidence type="ECO:0000256" key="1">
    <source>
        <dbReference type="ARBA" id="ARBA00022452"/>
    </source>
</evidence>
<reference evidence="10" key="1">
    <citation type="submission" date="2015-05" db="EMBL/GenBank/DDBJ databases">
        <authorList>
            <person name="Fogelqvist Johan"/>
        </authorList>
    </citation>
    <scope>NUCLEOTIDE SEQUENCE [LARGE SCALE GENOMIC DNA]</scope>
</reference>